<dbReference type="InterPro" id="IPR051337">
    <property type="entry name" value="OPA_Antiporter"/>
</dbReference>
<dbReference type="AlphaFoldDB" id="A0A5B1CEX0"/>
<dbReference type="PANTHER" id="PTHR43826">
    <property type="entry name" value="GLUCOSE-6-PHOSPHATE EXCHANGER SLC37A4"/>
    <property type="match status" value="1"/>
</dbReference>
<dbReference type="Gene3D" id="1.20.1250.20">
    <property type="entry name" value="MFS general substrate transporter like domains"/>
    <property type="match status" value="2"/>
</dbReference>
<dbReference type="InterPro" id="IPR036259">
    <property type="entry name" value="MFS_trans_sf"/>
</dbReference>
<evidence type="ECO:0000259" key="7">
    <source>
        <dbReference type="PROSITE" id="PS50850"/>
    </source>
</evidence>
<reference evidence="8 9" key="1">
    <citation type="submission" date="2019-08" db="EMBL/GenBank/DDBJ databases">
        <title>Deep-cultivation of Planctomycetes and their phenomic and genomic characterization uncovers novel biology.</title>
        <authorList>
            <person name="Wiegand S."/>
            <person name="Jogler M."/>
            <person name="Boedeker C."/>
            <person name="Pinto D."/>
            <person name="Vollmers J."/>
            <person name="Rivas-Marin E."/>
            <person name="Kohn T."/>
            <person name="Peeters S.H."/>
            <person name="Heuer A."/>
            <person name="Rast P."/>
            <person name="Oberbeckmann S."/>
            <person name="Bunk B."/>
            <person name="Jeske O."/>
            <person name="Meyerdierks A."/>
            <person name="Storesund J.E."/>
            <person name="Kallscheuer N."/>
            <person name="Luecker S."/>
            <person name="Lage O.M."/>
            <person name="Pohl T."/>
            <person name="Merkel B.J."/>
            <person name="Hornburger P."/>
            <person name="Mueller R.-W."/>
            <person name="Bruemmer F."/>
            <person name="Labrenz M."/>
            <person name="Spormann A.M."/>
            <person name="Op Den Camp H."/>
            <person name="Overmann J."/>
            <person name="Amann R."/>
            <person name="Jetten M.S.M."/>
            <person name="Mascher T."/>
            <person name="Medema M.H."/>
            <person name="Devos D.P."/>
            <person name="Kaster A.-K."/>
            <person name="Ovreas L."/>
            <person name="Rohde M."/>
            <person name="Galperin M.Y."/>
            <person name="Jogler C."/>
        </authorList>
    </citation>
    <scope>NUCLEOTIDE SEQUENCE [LARGE SCALE GENOMIC DNA]</scope>
    <source>
        <strain evidence="8 9">LF1</strain>
    </source>
</reference>
<evidence type="ECO:0000313" key="9">
    <source>
        <dbReference type="Proteomes" id="UP000322699"/>
    </source>
</evidence>
<dbReference type="PROSITE" id="PS50850">
    <property type="entry name" value="MFS"/>
    <property type="match status" value="1"/>
</dbReference>
<evidence type="ECO:0000313" key="8">
    <source>
        <dbReference type="EMBL" id="KAA1259698.1"/>
    </source>
</evidence>
<evidence type="ECO:0000256" key="6">
    <source>
        <dbReference type="SAM" id="Phobius"/>
    </source>
</evidence>
<proteinExistence type="predicted"/>
<accession>A0A5B1CEX0</accession>
<sequence>MVEPEFTADESPSKTKRFVEWQLTILASMYAGYAAFMLCRNTLISSSAAMMLDPSLDLDKESFGHLMSWHSAGAIAGKLVTGPGADWLGGRRMFLLALSLTAMANVGFAFGGSFAVFALMNFLGQFAKSGGWPAMTKMVGSWYPEHRYGQVWSLISTSSRVGTIGAGLVLGFALSLVSWRSIFLLSAAITLVVVAVLFFFLKEEPSDVGLPPLAEPTPPLAEPTSRLAEPKSRLAEPKSRLAEPKSRLAEPKSLGDDANASRADHVLDSANWHEALTAFARSGRFWSIGFGIVFLTIMMDFLVFIPIYLSESLGISGSAASMAGSSFPAGMFAALLLTSFVYDNLSKRTLVWALGGMLTLGCGCVIALSNLAFVSESIRSPVAIAVLFLLGLSISPAYYVPMSVFSVRFGGKHSGMLVSLIDVFGYCGAMLFNFFGGSIAEHYGWSVFLTGLLAISCLATLLMTTFLALDARSARLDIEAA</sequence>
<evidence type="ECO:0000256" key="1">
    <source>
        <dbReference type="ARBA" id="ARBA00004127"/>
    </source>
</evidence>
<dbReference type="InterPro" id="IPR000849">
    <property type="entry name" value="Sugar_P_transporter"/>
</dbReference>
<dbReference type="SUPFAM" id="SSF103473">
    <property type="entry name" value="MFS general substrate transporter"/>
    <property type="match status" value="1"/>
</dbReference>
<evidence type="ECO:0000256" key="2">
    <source>
        <dbReference type="ARBA" id="ARBA00022692"/>
    </source>
</evidence>
<dbReference type="InterPro" id="IPR020846">
    <property type="entry name" value="MFS_dom"/>
</dbReference>
<keyword evidence="4 6" id="KW-0472">Membrane</keyword>
<dbReference type="EMBL" id="VRLW01000001">
    <property type="protein sequence ID" value="KAA1259698.1"/>
    <property type="molecule type" value="Genomic_DNA"/>
</dbReference>
<dbReference type="GO" id="GO:0061513">
    <property type="term" value="F:glucose 6-phosphate:phosphate antiporter activity"/>
    <property type="evidence" value="ECO:0007669"/>
    <property type="project" value="TreeGrafter"/>
</dbReference>
<dbReference type="GO" id="GO:0016020">
    <property type="term" value="C:membrane"/>
    <property type="evidence" value="ECO:0007669"/>
    <property type="project" value="InterPro"/>
</dbReference>
<feature type="transmembrane region" description="Helical" evidence="6">
    <location>
        <begin position="315"/>
        <end position="338"/>
    </location>
</feature>
<dbReference type="RefSeq" id="WP_068258670.1">
    <property type="nucleotide sequence ID" value="NZ_LWSK01000006.1"/>
</dbReference>
<feature type="transmembrane region" description="Helical" evidence="6">
    <location>
        <begin position="93"/>
        <end position="120"/>
    </location>
</feature>
<feature type="domain" description="Major facilitator superfamily (MFS) profile" evidence="7">
    <location>
        <begin position="27"/>
        <end position="472"/>
    </location>
</feature>
<feature type="transmembrane region" description="Helical" evidence="6">
    <location>
        <begin position="285"/>
        <end position="309"/>
    </location>
</feature>
<comment type="caution">
    <text evidence="8">The sequence shown here is derived from an EMBL/GenBank/DDBJ whole genome shotgun (WGS) entry which is preliminary data.</text>
</comment>
<feature type="transmembrane region" description="Helical" evidence="6">
    <location>
        <begin position="21"/>
        <end position="43"/>
    </location>
</feature>
<protein>
    <submittedName>
        <fullName evidence="8">Regulatory protein UhpC</fullName>
    </submittedName>
</protein>
<dbReference type="Pfam" id="PF07690">
    <property type="entry name" value="MFS_1"/>
    <property type="match status" value="1"/>
</dbReference>
<feature type="compositionally biased region" description="Basic and acidic residues" evidence="5">
    <location>
        <begin position="228"/>
        <end position="255"/>
    </location>
</feature>
<feature type="transmembrane region" description="Helical" evidence="6">
    <location>
        <begin position="447"/>
        <end position="469"/>
    </location>
</feature>
<dbReference type="GO" id="GO:0035435">
    <property type="term" value="P:phosphate ion transmembrane transport"/>
    <property type="evidence" value="ECO:0007669"/>
    <property type="project" value="TreeGrafter"/>
</dbReference>
<dbReference type="Proteomes" id="UP000322699">
    <property type="component" value="Unassembled WGS sequence"/>
</dbReference>
<gene>
    <name evidence="8" type="primary">uhpC</name>
    <name evidence="8" type="ORF">LF1_22350</name>
</gene>
<keyword evidence="3 6" id="KW-1133">Transmembrane helix</keyword>
<evidence type="ECO:0000256" key="4">
    <source>
        <dbReference type="ARBA" id="ARBA00023136"/>
    </source>
</evidence>
<dbReference type="InterPro" id="IPR011701">
    <property type="entry name" value="MFS"/>
</dbReference>
<keyword evidence="9" id="KW-1185">Reference proteome</keyword>
<evidence type="ECO:0000256" key="3">
    <source>
        <dbReference type="ARBA" id="ARBA00022989"/>
    </source>
</evidence>
<dbReference type="GO" id="GO:0012505">
    <property type="term" value="C:endomembrane system"/>
    <property type="evidence" value="ECO:0007669"/>
    <property type="project" value="UniProtKB-SubCell"/>
</dbReference>
<dbReference type="PANTHER" id="PTHR43826:SF8">
    <property type="entry name" value="MAJOR FACILITATOR SUPERFAMILY (MFS) PROFILE DOMAIN-CONTAINING PROTEIN"/>
    <property type="match status" value="1"/>
</dbReference>
<feature type="transmembrane region" description="Helical" evidence="6">
    <location>
        <begin position="380"/>
        <end position="401"/>
    </location>
</feature>
<keyword evidence="2 6" id="KW-0812">Transmembrane</keyword>
<evidence type="ECO:0000256" key="5">
    <source>
        <dbReference type="SAM" id="MobiDB-lite"/>
    </source>
</evidence>
<name>A0A5B1CEX0_9BACT</name>
<dbReference type="OrthoDB" id="9766638at2"/>
<dbReference type="PIRSF" id="PIRSF002808">
    <property type="entry name" value="Hexose_phosphate_transp"/>
    <property type="match status" value="1"/>
</dbReference>
<feature type="transmembrane region" description="Helical" evidence="6">
    <location>
        <begin position="182"/>
        <end position="201"/>
    </location>
</feature>
<feature type="region of interest" description="Disordered" evidence="5">
    <location>
        <begin position="211"/>
        <end position="258"/>
    </location>
</feature>
<organism evidence="8 9">
    <name type="scientific">Rubripirellula obstinata</name>
    <dbReference type="NCBI Taxonomy" id="406547"/>
    <lineage>
        <taxon>Bacteria</taxon>
        <taxon>Pseudomonadati</taxon>
        <taxon>Planctomycetota</taxon>
        <taxon>Planctomycetia</taxon>
        <taxon>Pirellulales</taxon>
        <taxon>Pirellulaceae</taxon>
        <taxon>Rubripirellula</taxon>
    </lineage>
</organism>
<feature type="transmembrane region" description="Helical" evidence="6">
    <location>
        <begin position="350"/>
        <end position="374"/>
    </location>
</feature>
<feature type="transmembrane region" description="Helical" evidence="6">
    <location>
        <begin position="413"/>
        <end position="435"/>
    </location>
</feature>
<comment type="subcellular location">
    <subcellularLocation>
        <location evidence="1">Endomembrane system</location>
        <topology evidence="1">Multi-pass membrane protein</topology>
    </subcellularLocation>
</comment>